<dbReference type="InterPro" id="IPR032675">
    <property type="entry name" value="LRR_dom_sf"/>
</dbReference>
<proteinExistence type="predicted"/>
<dbReference type="InParanoid" id="A0A6I8TYW9"/>
<reference evidence="1" key="2">
    <citation type="submission" date="2020-05" db="UniProtKB">
        <authorList>
            <consortium name="EnsemblMetazoa"/>
        </authorList>
    </citation>
    <scope>IDENTIFICATION</scope>
    <source>
        <strain evidence="1">LVP_AGWG</strain>
    </source>
</reference>
<dbReference type="SUPFAM" id="SSF52047">
    <property type="entry name" value="RNI-like"/>
    <property type="match status" value="1"/>
</dbReference>
<dbReference type="InterPro" id="IPR036047">
    <property type="entry name" value="F-box-like_dom_sf"/>
</dbReference>
<dbReference type="Gene3D" id="3.80.10.10">
    <property type="entry name" value="Ribonuclease Inhibitor"/>
    <property type="match status" value="1"/>
</dbReference>
<dbReference type="PANTHER" id="PTHR38926:SF72">
    <property type="entry name" value="IM:7136021-RELATED"/>
    <property type="match status" value="1"/>
</dbReference>
<dbReference type="Pfam" id="PF00646">
    <property type="entry name" value="F-box"/>
    <property type="match status" value="1"/>
</dbReference>
<reference evidence="1 2" key="1">
    <citation type="submission" date="2017-06" db="EMBL/GenBank/DDBJ databases">
        <title>Aedes aegypti genome working group (AGWG) sequencing and assembly.</title>
        <authorList>
            <consortium name="Aedes aegypti Genome Working Group (AGWG)"/>
            <person name="Matthews B.J."/>
        </authorList>
    </citation>
    <scope>NUCLEOTIDE SEQUENCE [LARGE SCALE GENOMIC DNA]</scope>
    <source>
        <strain evidence="1 2">LVP_AGWG</strain>
    </source>
</reference>
<dbReference type="InterPro" id="IPR001810">
    <property type="entry name" value="F-box_dom"/>
</dbReference>
<dbReference type="EnsemblMetazoa" id="AAEL020442-RA">
    <property type="protein sequence ID" value="AAEL020442-PA"/>
    <property type="gene ID" value="AAEL020442"/>
</dbReference>
<dbReference type="SUPFAM" id="SSF81383">
    <property type="entry name" value="F-box domain"/>
    <property type="match status" value="1"/>
</dbReference>
<dbReference type="Proteomes" id="UP000008820">
    <property type="component" value="Chromosome 2"/>
</dbReference>
<sequence length="509" mass="58787">MNINNFPEEILEVVFRHLPLKDRKNASLVCRDWARLAFSRPCLESTELILASSKAADVSPLENSQRKYRFVCLRMDCDGFGTRELEGIRSVMCKFSCTIVRLRFVWDIMEGPFNLKLLLHLLELVPLLKELVVEDCIVNQYDERSLVPRVEMQSYPHLEKLTIPSCLMDNTQFDVARLAPNVKVVNLCTTGRHLWTALHLIGAQIRSMRLKTETKGIFRQLWEIEPYSLEKLHLHRLCSDLMEPSDLKLNDVVVFFSQCRALTVLGLELQISCSVIQLIANTCPTLKSLLVYEIEEGWTLLNILQQFENLKKLAIRVAHFEIKPSGEDLLLPKLKSLTLDGVEFENPFDFFHNLRQFAPGLQSLQFAQYDDSCNETYHLTVLKAVLQLKLPQLTKLILFDNTSYFPSHVFNQFNLFPKLKELRLAYYGLSAWNRSIVVPGVEKISLDIYELTAFQLRNLLKMFPSLVTLDAVEPEDPLNFGIDDLPRTSLLCDFNVRKRGYNILDEWAL</sequence>
<gene>
    <name evidence="1" type="primary">110676678</name>
</gene>
<accession>A0A6I8TYW9</accession>
<dbReference type="PROSITE" id="PS50181">
    <property type="entry name" value="FBOX"/>
    <property type="match status" value="1"/>
</dbReference>
<name>A0A6I8TYW9_AEDAE</name>
<organism evidence="1 2">
    <name type="scientific">Aedes aegypti</name>
    <name type="common">Yellowfever mosquito</name>
    <name type="synonym">Culex aegypti</name>
    <dbReference type="NCBI Taxonomy" id="7159"/>
    <lineage>
        <taxon>Eukaryota</taxon>
        <taxon>Metazoa</taxon>
        <taxon>Ecdysozoa</taxon>
        <taxon>Arthropoda</taxon>
        <taxon>Hexapoda</taxon>
        <taxon>Insecta</taxon>
        <taxon>Pterygota</taxon>
        <taxon>Neoptera</taxon>
        <taxon>Endopterygota</taxon>
        <taxon>Diptera</taxon>
        <taxon>Nematocera</taxon>
        <taxon>Culicoidea</taxon>
        <taxon>Culicidae</taxon>
        <taxon>Culicinae</taxon>
        <taxon>Aedini</taxon>
        <taxon>Aedes</taxon>
        <taxon>Stegomyia</taxon>
    </lineage>
</organism>
<evidence type="ECO:0000313" key="2">
    <source>
        <dbReference type="Proteomes" id="UP000008820"/>
    </source>
</evidence>
<keyword evidence="2" id="KW-1185">Reference proteome</keyword>
<dbReference type="OrthoDB" id="3219396at2759"/>
<dbReference type="AlphaFoldDB" id="A0A6I8TYW9"/>
<protein>
    <submittedName>
        <fullName evidence="1">Uncharacterized protein</fullName>
    </submittedName>
</protein>
<dbReference type="Gene3D" id="1.20.1280.50">
    <property type="match status" value="1"/>
</dbReference>
<dbReference type="PANTHER" id="PTHR38926">
    <property type="entry name" value="F-BOX DOMAIN CONTAINING PROTEIN, EXPRESSED"/>
    <property type="match status" value="1"/>
</dbReference>
<evidence type="ECO:0000313" key="1">
    <source>
        <dbReference type="EnsemblMetazoa" id="AAEL020442-PA"/>
    </source>
</evidence>
<dbReference type="SMART" id="SM00256">
    <property type="entry name" value="FBOX"/>
    <property type="match status" value="1"/>
</dbReference>